<name>A0A2S1R2P3_9FLAO</name>
<sequence>MRTKIFVVTHKGKPPVINEVFIPIQVGKGETIYDGIARDNTGDNITQKNSSFCELTASYWIDKNITDANYVGICHYRRYFNFFPPLFTFKPSRQKKATEQEFKASPTGKASAEKTAKKVAAIMKDHDCIMLRPYHMKEGLSESYYNAQGGHRESDWKETMKIIRELYPEYDQSIVDYLDNGHNFHMGNMMVTTKEKWAAYHKWLFSILFELEKRIEVPTDAVQGRVFGYISERIINLYVYHNKFRIKEMGGYKITDL</sequence>
<accession>A0A2S1R2P3</accession>
<dbReference type="RefSeq" id="WP_108779523.1">
    <property type="nucleotide sequence ID" value="NZ_CP029186.1"/>
</dbReference>
<evidence type="ECO:0000313" key="3">
    <source>
        <dbReference type="Proteomes" id="UP000244929"/>
    </source>
</evidence>
<dbReference type="OrthoDB" id="9798746at2"/>
<feature type="domain" description="DUF4422" evidence="1">
    <location>
        <begin position="4"/>
        <end position="243"/>
    </location>
</feature>
<reference evidence="2 3" key="1">
    <citation type="submission" date="2018-04" db="EMBL/GenBank/DDBJ databases">
        <title>Genome sequencing of Flavobacterium sp. HYN0059.</title>
        <authorList>
            <person name="Yi H."/>
            <person name="Baek C."/>
        </authorList>
    </citation>
    <scope>NUCLEOTIDE SEQUENCE [LARGE SCALE GENOMIC DNA]</scope>
    <source>
        <strain evidence="2 3">HYN0059</strain>
    </source>
</reference>
<dbReference type="InterPro" id="IPR025536">
    <property type="entry name" value="DUF4422"/>
</dbReference>
<dbReference type="AlphaFoldDB" id="A0A2S1R2P3"/>
<evidence type="ECO:0000313" key="2">
    <source>
        <dbReference type="EMBL" id="AWH86801.1"/>
    </source>
</evidence>
<dbReference type="EMBL" id="CP029186">
    <property type="protein sequence ID" value="AWH86801.1"/>
    <property type="molecule type" value="Genomic_DNA"/>
</dbReference>
<proteinExistence type="predicted"/>
<dbReference type="Pfam" id="PF14393">
    <property type="entry name" value="DUF4422"/>
    <property type="match status" value="1"/>
</dbReference>
<protein>
    <recommendedName>
        <fullName evidence="1">DUF4422 domain-containing protein</fullName>
    </recommendedName>
</protein>
<dbReference type="KEGG" id="falb:HYN59_17525"/>
<evidence type="ECO:0000259" key="1">
    <source>
        <dbReference type="Pfam" id="PF14393"/>
    </source>
</evidence>
<dbReference type="Proteomes" id="UP000244929">
    <property type="component" value="Chromosome"/>
</dbReference>
<keyword evidence="3" id="KW-1185">Reference proteome</keyword>
<organism evidence="2 3">
    <name type="scientific">Flavobacterium album</name>
    <dbReference type="NCBI Taxonomy" id="2175091"/>
    <lineage>
        <taxon>Bacteria</taxon>
        <taxon>Pseudomonadati</taxon>
        <taxon>Bacteroidota</taxon>
        <taxon>Flavobacteriia</taxon>
        <taxon>Flavobacteriales</taxon>
        <taxon>Flavobacteriaceae</taxon>
        <taxon>Flavobacterium</taxon>
    </lineage>
</organism>
<gene>
    <name evidence="2" type="ORF">HYN59_17525</name>
</gene>